<proteinExistence type="predicted"/>
<dbReference type="EMBL" id="JAHRGL010000023">
    <property type="protein sequence ID" value="MBV2133248.1"/>
    <property type="molecule type" value="Genomic_DNA"/>
</dbReference>
<name>A0ABS6MWS6_9GAMM</name>
<accession>A0ABS6MWS6</accession>
<reference evidence="1 2" key="1">
    <citation type="submission" date="2021-06" db="EMBL/GenBank/DDBJ databases">
        <title>Differences between aerobic and microaerobic xylene degrading microbial communities.</title>
        <authorList>
            <person name="Banerjee S."/>
            <person name="Tancsics A."/>
        </authorList>
    </citation>
    <scope>NUCLEOTIDE SEQUENCE [LARGE SCALE GENOMIC DNA]</scope>
    <source>
        <strain evidence="1 2">MAP12</strain>
    </source>
</reference>
<evidence type="ECO:0000313" key="2">
    <source>
        <dbReference type="Proteomes" id="UP000813068"/>
    </source>
</evidence>
<protein>
    <submittedName>
        <fullName evidence="1">Uncharacterized protein</fullName>
    </submittedName>
</protein>
<keyword evidence="2" id="KW-1185">Reference proteome</keyword>
<evidence type="ECO:0000313" key="1">
    <source>
        <dbReference type="EMBL" id="MBV2133248.1"/>
    </source>
</evidence>
<gene>
    <name evidence="1" type="ORF">KRX52_10605</name>
</gene>
<organism evidence="1 2">
    <name type="scientific">Geopseudomonas aromaticivorans</name>
    <dbReference type="NCBI Taxonomy" id="2849492"/>
    <lineage>
        <taxon>Bacteria</taxon>
        <taxon>Pseudomonadati</taxon>
        <taxon>Pseudomonadota</taxon>
        <taxon>Gammaproteobacteria</taxon>
        <taxon>Pseudomonadales</taxon>
        <taxon>Pseudomonadaceae</taxon>
        <taxon>Geopseudomonas</taxon>
    </lineage>
</organism>
<sequence length="118" mass="12790">MKSLIRPPKAEGAAAIDTDAAAEAFIAGAPVSTIPAEARKRKKSKANYVRTTFSLSKTVNKQIDKLSLAPRHFRASRSDVVRAGVMALLELERAELLAILEKASKSEPLTEVLDDDDE</sequence>
<comment type="caution">
    <text evidence="1">The sequence shown here is derived from an EMBL/GenBank/DDBJ whole genome shotgun (WGS) entry which is preliminary data.</text>
</comment>
<dbReference type="Proteomes" id="UP000813068">
    <property type="component" value="Unassembled WGS sequence"/>
</dbReference>